<feature type="chain" id="PRO_5040497096" evidence="1">
    <location>
        <begin position="20"/>
        <end position="136"/>
    </location>
</feature>
<reference evidence="2" key="2">
    <citation type="journal article" date="2020" name="Nat. Commun.">
        <title>Large-scale genome sequencing of mycorrhizal fungi provides insights into the early evolution of symbiotic traits.</title>
        <authorList>
            <person name="Miyauchi S."/>
            <person name="Kiss E."/>
            <person name="Kuo A."/>
            <person name="Drula E."/>
            <person name="Kohler A."/>
            <person name="Sanchez-Garcia M."/>
            <person name="Morin E."/>
            <person name="Andreopoulos B."/>
            <person name="Barry K.W."/>
            <person name="Bonito G."/>
            <person name="Buee M."/>
            <person name="Carver A."/>
            <person name="Chen C."/>
            <person name="Cichocki N."/>
            <person name="Clum A."/>
            <person name="Culley D."/>
            <person name="Crous P.W."/>
            <person name="Fauchery L."/>
            <person name="Girlanda M."/>
            <person name="Hayes R.D."/>
            <person name="Keri Z."/>
            <person name="LaButti K."/>
            <person name="Lipzen A."/>
            <person name="Lombard V."/>
            <person name="Magnuson J."/>
            <person name="Maillard F."/>
            <person name="Murat C."/>
            <person name="Nolan M."/>
            <person name="Ohm R.A."/>
            <person name="Pangilinan J."/>
            <person name="Pereira M.F."/>
            <person name="Perotto S."/>
            <person name="Peter M."/>
            <person name="Pfister S."/>
            <person name="Riley R."/>
            <person name="Sitrit Y."/>
            <person name="Stielow J.B."/>
            <person name="Szollosi G."/>
            <person name="Zifcakova L."/>
            <person name="Stursova M."/>
            <person name="Spatafora J.W."/>
            <person name="Tedersoo L."/>
            <person name="Vaario L.M."/>
            <person name="Yamada A."/>
            <person name="Yan M."/>
            <person name="Wang P."/>
            <person name="Xu J."/>
            <person name="Bruns T."/>
            <person name="Baldrian P."/>
            <person name="Vilgalys R."/>
            <person name="Dunand C."/>
            <person name="Henrissat B."/>
            <person name="Grigoriev I.V."/>
            <person name="Hibbett D."/>
            <person name="Nagy L.G."/>
            <person name="Martin F.M."/>
        </authorList>
    </citation>
    <scope>NUCLEOTIDE SEQUENCE</scope>
    <source>
        <strain evidence="2">Prilba</strain>
    </source>
</reference>
<protein>
    <submittedName>
        <fullName evidence="2">Uncharacterized protein</fullName>
    </submittedName>
</protein>
<comment type="caution">
    <text evidence="2">The sequence shown here is derived from an EMBL/GenBank/DDBJ whole genome shotgun (WGS) entry which is preliminary data.</text>
</comment>
<sequence>MQLFTALLSALALISSTTALPAPAVPVRRSEDIVVSPSIFEPAAGASWQISTTQYVKWQTSNIPQSARNYTGSIVLGFDDGTGSENLDYENPLAHGFLLTSGGHPVTVPNVSPNNTYFVVLFGDSGNKSPHFTITH</sequence>
<accession>A0A9P5MLZ2</accession>
<name>A0A9P5MLZ2_9AGAM</name>
<keyword evidence="3" id="KW-1185">Reference proteome</keyword>
<evidence type="ECO:0000313" key="2">
    <source>
        <dbReference type="EMBL" id="KAF8469389.1"/>
    </source>
</evidence>
<organism evidence="2 3">
    <name type="scientific">Russula ochroleuca</name>
    <dbReference type="NCBI Taxonomy" id="152965"/>
    <lineage>
        <taxon>Eukaryota</taxon>
        <taxon>Fungi</taxon>
        <taxon>Dikarya</taxon>
        <taxon>Basidiomycota</taxon>
        <taxon>Agaricomycotina</taxon>
        <taxon>Agaricomycetes</taxon>
        <taxon>Russulales</taxon>
        <taxon>Russulaceae</taxon>
        <taxon>Russula</taxon>
    </lineage>
</organism>
<proteinExistence type="predicted"/>
<gene>
    <name evidence="2" type="ORF">DFH94DRAFT_221890</name>
</gene>
<dbReference type="EMBL" id="WHVB01000028">
    <property type="protein sequence ID" value="KAF8469389.1"/>
    <property type="molecule type" value="Genomic_DNA"/>
</dbReference>
<dbReference type="Proteomes" id="UP000759537">
    <property type="component" value="Unassembled WGS sequence"/>
</dbReference>
<dbReference type="OrthoDB" id="3199367at2759"/>
<reference evidence="2" key="1">
    <citation type="submission" date="2019-10" db="EMBL/GenBank/DDBJ databases">
        <authorList>
            <consortium name="DOE Joint Genome Institute"/>
            <person name="Kuo A."/>
            <person name="Miyauchi S."/>
            <person name="Kiss E."/>
            <person name="Drula E."/>
            <person name="Kohler A."/>
            <person name="Sanchez-Garcia M."/>
            <person name="Andreopoulos B."/>
            <person name="Barry K.W."/>
            <person name="Bonito G."/>
            <person name="Buee M."/>
            <person name="Carver A."/>
            <person name="Chen C."/>
            <person name="Cichocki N."/>
            <person name="Clum A."/>
            <person name="Culley D."/>
            <person name="Crous P.W."/>
            <person name="Fauchery L."/>
            <person name="Girlanda M."/>
            <person name="Hayes R."/>
            <person name="Keri Z."/>
            <person name="LaButti K."/>
            <person name="Lipzen A."/>
            <person name="Lombard V."/>
            <person name="Magnuson J."/>
            <person name="Maillard F."/>
            <person name="Morin E."/>
            <person name="Murat C."/>
            <person name="Nolan M."/>
            <person name="Ohm R."/>
            <person name="Pangilinan J."/>
            <person name="Pereira M."/>
            <person name="Perotto S."/>
            <person name="Peter M."/>
            <person name="Riley R."/>
            <person name="Sitrit Y."/>
            <person name="Stielow B."/>
            <person name="Szollosi G."/>
            <person name="Zifcakova L."/>
            <person name="Stursova M."/>
            <person name="Spatafora J.W."/>
            <person name="Tedersoo L."/>
            <person name="Vaario L.-M."/>
            <person name="Yamada A."/>
            <person name="Yan M."/>
            <person name="Wang P."/>
            <person name="Xu J."/>
            <person name="Bruns T."/>
            <person name="Baldrian P."/>
            <person name="Vilgalys R."/>
            <person name="Henrissat B."/>
            <person name="Grigoriev I.V."/>
            <person name="Hibbett D."/>
            <person name="Nagy L.G."/>
            <person name="Martin F.M."/>
        </authorList>
    </citation>
    <scope>NUCLEOTIDE SEQUENCE</scope>
    <source>
        <strain evidence="2">Prilba</strain>
    </source>
</reference>
<dbReference type="AlphaFoldDB" id="A0A9P5MLZ2"/>
<evidence type="ECO:0000313" key="3">
    <source>
        <dbReference type="Proteomes" id="UP000759537"/>
    </source>
</evidence>
<keyword evidence="1" id="KW-0732">Signal</keyword>
<feature type="signal peptide" evidence="1">
    <location>
        <begin position="1"/>
        <end position="19"/>
    </location>
</feature>
<evidence type="ECO:0000256" key="1">
    <source>
        <dbReference type="SAM" id="SignalP"/>
    </source>
</evidence>